<keyword evidence="1" id="KW-1133">Transmembrane helix</keyword>
<keyword evidence="3" id="KW-1185">Reference proteome</keyword>
<reference evidence="2 3" key="1">
    <citation type="submission" date="2016-11" db="EMBL/GenBank/DDBJ databases">
        <title>Draft Genome Assembly of Colletotrichum chlorophyti a pathogen of herbaceous plants.</title>
        <authorList>
            <person name="Gan P."/>
            <person name="Narusaka M."/>
            <person name="Tsushima A."/>
            <person name="Narusaka Y."/>
            <person name="Takano Y."/>
            <person name="Shirasu K."/>
        </authorList>
    </citation>
    <scope>NUCLEOTIDE SEQUENCE [LARGE SCALE GENOMIC DNA]</scope>
    <source>
        <strain evidence="2 3">NTL11</strain>
    </source>
</reference>
<accession>A0A1Q8RXN3</accession>
<dbReference type="EMBL" id="MPGH01000061">
    <property type="protein sequence ID" value="OLN91640.1"/>
    <property type="molecule type" value="Genomic_DNA"/>
</dbReference>
<evidence type="ECO:0000313" key="3">
    <source>
        <dbReference type="Proteomes" id="UP000186583"/>
    </source>
</evidence>
<dbReference type="OrthoDB" id="202545at2759"/>
<evidence type="ECO:0000313" key="2">
    <source>
        <dbReference type="EMBL" id="OLN91640.1"/>
    </source>
</evidence>
<protein>
    <submittedName>
        <fullName evidence="2">Uncharacterized protein</fullName>
    </submittedName>
</protein>
<gene>
    <name evidence="2" type="ORF">CCHL11_06597</name>
</gene>
<sequence length="511" mass="58390">MAPYTTSPEFINVYESDERDNSIATASFVVNSSTPSAPGDAKKIKATLPEYHTAPPWRLLWDDLMLFIKCGLALPMIVFPLWYRPRRERTNYPKLDKQWVPKYILWGPIDRAITGFQSWFQDVVDPFFPSGEMDELYPSMGNLICLAAHGTLIVSQLTFLLSLPFVATLPFHLFLPYVISFVALNYFACYPLNAGTENGLLRSEHKSWPEAAHWPSLHPDREYKEEWIFLNGVSVGKHWLQGNLNRLSRTFHRPITGVHNKTSGIIFDTIQCLLERCFYFGTTDTRKCYALIAAALNPELKREKVVLILHSQGGLQGSLILDWLLAHYSRATLKKLEIYTFGNAANHFNNPEINDNEHVVGHIEHYGNAGDFVSQWGVLHFKRQVAKSRKHDHGKDRLRLMPIVGNILGLDKRQNTFFGRVFINKKWGHMLNQHYLDRIFPLNADLTAVEETKGRPTPRSFLDSHMRSGRGLSKHDGEKVWKTSKLWKYINGKEPEGESSAAMVNGDNGSH</sequence>
<dbReference type="STRING" id="708187.A0A1Q8RXN3"/>
<keyword evidence="1" id="KW-0472">Membrane</keyword>
<dbReference type="PANTHER" id="PTHR42044:SF2">
    <property type="entry name" value="DUF676 DOMAIN-CONTAINING PROTEIN"/>
    <property type="match status" value="1"/>
</dbReference>
<dbReference type="AlphaFoldDB" id="A0A1Q8RXN3"/>
<feature type="transmembrane region" description="Helical" evidence="1">
    <location>
        <begin position="64"/>
        <end position="83"/>
    </location>
</feature>
<evidence type="ECO:0000256" key="1">
    <source>
        <dbReference type="SAM" id="Phobius"/>
    </source>
</evidence>
<proteinExistence type="predicted"/>
<name>A0A1Q8RXN3_9PEZI</name>
<dbReference type="PANTHER" id="PTHR42044">
    <property type="entry name" value="DUF676 DOMAIN-CONTAINING PROTEIN-RELATED"/>
    <property type="match status" value="1"/>
</dbReference>
<keyword evidence="1" id="KW-0812">Transmembrane</keyword>
<dbReference type="Proteomes" id="UP000186583">
    <property type="component" value="Unassembled WGS sequence"/>
</dbReference>
<organism evidence="2 3">
    <name type="scientific">Colletotrichum chlorophyti</name>
    <dbReference type="NCBI Taxonomy" id="708187"/>
    <lineage>
        <taxon>Eukaryota</taxon>
        <taxon>Fungi</taxon>
        <taxon>Dikarya</taxon>
        <taxon>Ascomycota</taxon>
        <taxon>Pezizomycotina</taxon>
        <taxon>Sordariomycetes</taxon>
        <taxon>Hypocreomycetidae</taxon>
        <taxon>Glomerellales</taxon>
        <taxon>Glomerellaceae</taxon>
        <taxon>Colletotrichum</taxon>
    </lineage>
</organism>
<comment type="caution">
    <text evidence="2">The sequence shown here is derived from an EMBL/GenBank/DDBJ whole genome shotgun (WGS) entry which is preliminary data.</text>
</comment>